<dbReference type="PANTHER" id="PTHR33202:SF7">
    <property type="entry name" value="FERRIC UPTAKE REGULATION PROTEIN"/>
    <property type="match status" value="1"/>
</dbReference>
<evidence type="ECO:0000313" key="2">
    <source>
        <dbReference type="Proteomes" id="UP001596353"/>
    </source>
</evidence>
<dbReference type="PANTHER" id="PTHR33202">
    <property type="entry name" value="ZINC UPTAKE REGULATION PROTEIN"/>
    <property type="match status" value="1"/>
</dbReference>
<keyword evidence="2" id="KW-1185">Reference proteome</keyword>
<accession>A0ABW2B0S2</accession>
<gene>
    <name evidence="1" type="ORF">ACFQFQ_03850</name>
</gene>
<dbReference type="InterPro" id="IPR036388">
    <property type="entry name" value="WH-like_DNA-bd_sf"/>
</dbReference>
<proteinExistence type="predicted"/>
<sequence>MSCRTCLSRKLEAVGMRSTRQRLIVGRWLWPDGLSRHVEAGQLHLSIRDAGERVSLATVYNTLRDFERAGLIRRIAVASDRIWYDTELGNHRHFHVAGEDRLFDAPETPCGPNGAPKPPEGYRVTHVDTIYHLEKVSGAVQDCRVPPLT</sequence>
<comment type="caution">
    <text evidence="1">The sequence shown here is derived from an EMBL/GenBank/DDBJ whole genome shotgun (WGS) entry which is preliminary data.</text>
</comment>
<protein>
    <submittedName>
        <fullName evidence="1">Fur family transcriptional regulator</fullName>
    </submittedName>
</protein>
<dbReference type="Pfam" id="PF01475">
    <property type="entry name" value="FUR"/>
    <property type="match status" value="1"/>
</dbReference>
<evidence type="ECO:0000313" key="1">
    <source>
        <dbReference type="EMBL" id="MFC6758836.1"/>
    </source>
</evidence>
<name>A0ABW2B0S2_9RHOB</name>
<dbReference type="Gene3D" id="1.10.10.10">
    <property type="entry name" value="Winged helix-like DNA-binding domain superfamily/Winged helix DNA-binding domain"/>
    <property type="match status" value="1"/>
</dbReference>
<dbReference type="SUPFAM" id="SSF46785">
    <property type="entry name" value="Winged helix' DNA-binding domain"/>
    <property type="match status" value="1"/>
</dbReference>
<dbReference type="Proteomes" id="UP001596353">
    <property type="component" value="Unassembled WGS sequence"/>
</dbReference>
<dbReference type="InterPro" id="IPR002481">
    <property type="entry name" value="FUR"/>
</dbReference>
<dbReference type="InterPro" id="IPR036390">
    <property type="entry name" value="WH_DNA-bd_sf"/>
</dbReference>
<dbReference type="EMBL" id="JBHSWG010000001">
    <property type="protein sequence ID" value="MFC6758836.1"/>
    <property type="molecule type" value="Genomic_DNA"/>
</dbReference>
<reference evidence="2" key="1">
    <citation type="journal article" date="2019" name="Int. J. Syst. Evol. Microbiol.">
        <title>The Global Catalogue of Microorganisms (GCM) 10K type strain sequencing project: providing services to taxonomists for standard genome sequencing and annotation.</title>
        <authorList>
            <consortium name="The Broad Institute Genomics Platform"/>
            <consortium name="The Broad Institute Genome Sequencing Center for Infectious Disease"/>
            <person name="Wu L."/>
            <person name="Ma J."/>
        </authorList>
    </citation>
    <scope>NUCLEOTIDE SEQUENCE [LARGE SCALE GENOMIC DNA]</scope>
    <source>
        <strain evidence="2">CCUG 66188</strain>
    </source>
</reference>
<organism evidence="1 2">
    <name type="scientific">Sulfitobacter porphyrae</name>
    <dbReference type="NCBI Taxonomy" id="1246864"/>
    <lineage>
        <taxon>Bacteria</taxon>
        <taxon>Pseudomonadati</taxon>
        <taxon>Pseudomonadota</taxon>
        <taxon>Alphaproteobacteria</taxon>
        <taxon>Rhodobacterales</taxon>
        <taxon>Roseobacteraceae</taxon>
        <taxon>Sulfitobacter</taxon>
    </lineage>
</organism>